<proteinExistence type="predicted"/>
<keyword evidence="2" id="KW-1185">Reference proteome</keyword>
<evidence type="ECO:0000313" key="1">
    <source>
        <dbReference type="EMBL" id="RMB93495.1"/>
    </source>
</evidence>
<gene>
    <name evidence="1" type="ORF">DUI87_30193</name>
</gene>
<organism evidence="1 2">
    <name type="scientific">Hirundo rustica rustica</name>
    <dbReference type="NCBI Taxonomy" id="333673"/>
    <lineage>
        <taxon>Eukaryota</taxon>
        <taxon>Metazoa</taxon>
        <taxon>Chordata</taxon>
        <taxon>Craniata</taxon>
        <taxon>Vertebrata</taxon>
        <taxon>Euteleostomi</taxon>
        <taxon>Archelosauria</taxon>
        <taxon>Archosauria</taxon>
        <taxon>Dinosauria</taxon>
        <taxon>Saurischia</taxon>
        <taxon>Theropoda</taxon>
        <taxon>Coelurosauria</taxon>
        <taxon>Aves</taxon>
        <taxon>Neognathae</taxon>
        <taxon>Neoaves</taxon>
        <taxon>Telluraves</taxon>
        <taxon>Australaves</taxon>
        <taxon>Passeriformes</taxon>
        <taxon>Sylvioidea</taxon>
        <taxon>Hirundinidae</taxon>
        <taxon>Hirundo</taxon>
    </lineage>
</organism>
<comment type="caution">
    <text evidence="1">The sequence shown here is derived from an EMBL/GenBank/DDBJ whole genome shotgun (WGS) entry which is preliminary data.</text>
</comment>
<dbReference type="EMBL" id="QRBI01000209">
    <property type="protein sequence ID" value="RMB93495.1"/>
    <property type="molecule type" value="Genomic_DNA"/>
</dbReference>
<evidence type="ECO:0000313" key="2">
    <source>
        <dbReference type="Proteomes" id="UP000269221"/>
    </source>
</evidence>
<protein>
    <submittedName>
        <fullName evidence="1">Uncharacterized protein</fullName>
    </submittedName>
</protein>
<name>A0A3M0IY18_HIRRU</name>
<accession>A0A3M0IY18</accession>
<sequence length="242" mass="27659">MEPLCPALLRPHLEQRERFGAAQREKDTGTHVYMHVVGSQNLTRDLRDKMNHPVCFITLSDSCHRPDRESLIAGVLSGFLWNQGITEGFGVEWTLEIIPSPPTAVGRDTFHYPRHLRQTHENLKGYKPEMRHKGIDKHLDRPGLQLSVQHKGKESSQVETKMTEHIVDRRVRANPSQKQRLVTSTQVMRYRSLRPPEAFYRSTLGRCGQLNDEDNRKLEEFGAKAAPWLPVAQGMLAATPVK</sequence>
<reference evidence="1 2" key="1">
    <citation type="submission" date="2018-07" db="EMBL/GenBank/DDBJ databases">
        <title>A high quality draft genome assembly of the barn swallow (H. rustica rustica).</title>
        <authorList>
            <person name="Formenti G."/>
            <person name="Chiara M."/>
            <person name="Poveda L."/>
            <person name="Francoijs K.-J."/>
            <person name="Bonisoli-Alquati A."/>
            <person name="Canova L."/>
            <person name="Gianfranceschi L."/>
            <person name="Horner D.S."/>
            <person name="Saino N."/>
        </authorList>
    </citation>
    <scope>NUCLEOTIDE SEQUENCE [LARGE SCALE GENOMIC DNA]</scope>
    <source>
        <strain evidence="1">Chelidonia</strain>
        <tissue evidence="1">Blood</tissue>
    </source>
</reference>
<dbReference type="Proteomes" id="UP000269221">
    <property type="component" value="Unassembled WGS sequence"/>
</dbReference>
<dbReference type="AlphaFoldDB" id="A0A3M0IY18"/>